<evidence type="ECO:0000256" key="1">
    <source>
        <dbReference type="SAM" id="SignalP"/>
    </source>
</evidence>
<keyword evidence="3" id="KW-1185">Reference proteome</keyword>
<dbReference type="PROSITE" id="PS51318">
    <property type="entry name" value="TAT"/>
    <property type="match status" value="1"/>
</dbReference>
<sequence length="71" mass="6955">MTTSLRVLRRGVAATALSVALAACAGILSPAAAAVAPAAPSAVRAAGQTITLPVRDALAQLPVAAEDRTGY</sequence>
<proteinExistence type="predicted"/>
<keyword evidence="1" id="KW-0732">Signal</keyword>
<feature type="signal peptide" evidence="1">
    <location>
        <begin position="1"/>
        <end position="25"/>
    </location>
</feature>
<evidence type="ECO:0000313" key="2">
    <source>
        <dbReference type="EMBL" id="SHN34366.1"/>
    </source>
</evidence>
<dbReference type="AlphaFoldDB" id="A0A1M7QRU5"/>
<feature type="chain" id="PRO_5039251435" evidence="1">
    <location>
        <begin position="26"/>
        <end position="71"/>
    </location>
</feature>
<accession>A0A1M7QRU5</accession>
<evidence type="ECO:0000313" key="3">
    <source>
        <dbReference type="Proteomes" id="UP000184111"/>
    </source>
</evidence>
<name>A0A1M7QRU5_9ACTN</name>
<reference evidence="2 3" key="1">
    <citation type="submission" date="2016-11" db="EMBL/GenBank/DDBJ databases">
        <authorList>
            <person name="Jaros S."/>
            <person name="Januszkiewicz K."/>
            <person name="Wedrychowicz H."/>
        </authorList>
    </citation>
    <scope>NUCLEOTIDE SEQUENCE [LARGE SCALE GENOMIC DNA]</scope>
    <source>
        <strain evidence="2 3">CGMCC 4.2025</strain>
    </source>
</reference>
<gene>
    <name evidence="2" type="ORF">SAMN05216499_1418</name>
</gene>
<dbReference type="PROSITE" id="PS51257">
    <property type="entry name" value="PROKAR_LIPOPROTEIN"/>
    <property type="match status" value="1"/>
</dbReference>
<dbReference type="Proteomes" id="UP000184111">
    <property type="component" value="Unassembled WGS sequence"/>
</dbReference>
<dbReference type="STRING" id="310782.SAMN05216499_1418"/>
<dbReference type="InterPro" id="IPR006311">
    <property type="entry name" value="TAT_signal"/>
</dbReference>
<dbReference type="EMBL" id="FRBI01000041">
    <property type="protein sequence ID" value="SHN34366.1"/>
    <property type="molecule type" value="Genomic_DNA"/>
</dbReference>
<organism evidence="2 3">
    <name type="scientific">Actinacidiphila paucisporea</name>
    <dbReference type="NCBI Taxonomy" id="310782"/>
    <lineage>
        <taxon>Bacteria</taxon>
        <taxon>Bacillati</taxon>
        <taxon>Actinomycetota</taxon>
        <taxon>Actinomycetes</taxon>
        <taxon>Kitasatosporales</taxon>
        <taxon>Streptomycetaceae</taxon>
        <taxon>Actinacidiphila</taxon>
    </lineage>
</organism>
<protein>
    <submittedName>
        <fullName evidence="2">Uncharacterized protein</fullName>
    </submittedName>
</protein>